<sequence>MIASKKYSSPSLLRLQSKSQVTVCVLDRNIQERLEKMWSHRMLTHIDFKHIEPHQLWQNEHSDLIIFDTTTLNIYEGGLGDLPPCILLTSSEDDPIYKKNPIQKVSDYLFIDDLSPALLSKSIEYTIKLNDVNQKLYNKIEDYHQFIENNTLPVLIVDLTTQEILKANQAAVDLYGYSKDELQHISIRDIRPPEDIEIFEKTISGINDEAQTEYPNTFRHLTKDGQIIYVELKGMPISIKDRRVRMVLIEDVSDQMQSRDRLIESERRFKALVQNGSDIIALLSANAKLLYISPSIERVLGLKQEGVMDTSLFDFLHPDDVPLMQKTHADLPNATHQIKVGPYRVKNTDGDWRWLETTFLNKLNDSAINGIVASSRDITNQIQNQQKLEASIIRYKNIVDVASDIIYEFHLETREMKFVSNHSDSLFDYQNNQSLTRADWELLLHPEDRNNVIQYMSKVLANNEINQGLIEYRLRKKNGKYAHFQDRFFVLNKNDGHGQIQGALQDISLRKTHESIQEFENNMLTLYAKDNNEIKVVLEKALLAIETLIDGAMCSILKLTKGNCARHLSAPSIPPAYSQVIDGVSIGPKVGSCGTAMYEGSIIIVEDIATNPLWEDYKEIALKFGLKSCWSVPIKHQNGKVIGSFATYYNAIRKPDSFELELIQRAANVLGIIMENWQAREDLKQSNERYDIVARATNDIIWEYNLATEEMTSTEGLFQKFGYNKEEDHLHYKWWLSKIHPADKENVTQTILKHLRNDNPQLSHKYRFKTTRGDYRYILERLYVIKNDNQMPIRIIGAMEDITDKEKYLREIEKQNLLLKQISWDQSHKVRAPLARIMGLLNVMEATNKNDFENDEVLRYLSDSSKELDQIVRGVVSKIELMKNQPA</sequence>
<dbReference type="OrthoDB" id="5522855at2"/>
<dbReference type="SUPFAM" id="SSF55781">
    <property type="entry name" value="GAF domain-like"/>
    <property type="match status" value="1"/>
</dbReference>
<evidence type="ECO:0000259" key="7">
    <source>
        <dbReference type="PROSITE" id="PS50113"/>
    </source>
</evidence>
<dbReference type="InterPro" id="IPR001610">
    <property type="entry name" value="PAC"/>
</dbReference>
<dbReference type="PANTHER" id="PTHR43304">
    <property type="entry name" value="PHYTOCHROME-LIKE PROTEIN CPH1"/>
    <property type="match status" value="1"/>
</dbReference>
<feature type="domain" description="PAS" evidence="6">
    <location>
        <begin position="139"/>
        <end position="210"/>
    </location>
</feature>
<dbReference type="Pfam" id="PF13426">
    <property type="entry name" value="PAS_9"/>
    <property type="match status" value="1"/>
</dbReference>
<feature type="domain" description="PAC" evidence="7">
    <location>
        <begin position="762"/>
        <end position="814"/>
    </location>
</feature>
<evidence type="ECO:0000313" key="8">
    <source>
        <dbReference type="EMBL" id="AEV32647.1"/>
    </source>
</evidence>
<dbReference type="Gene3D" id="3.30.450.20">
    <property type="entry name" value="PAS domain"/>
    <property type="match status" value="4"/>
</dbReference>
<evidence type="ECO:0000256" key="3">
    <source>
        <dbReference type="ARBA" id="ARBA00022553"/>
    </source>
</evidence>
<dbReference type="EC" id="2.7.13.3" evidence="2"/>
<dbReference type="InterPro" id="IPR013655">
    <property type="entry name" value="PAS_fold_3"/>
</dbReference>
<keyword evidence="5" id="KW-0418">Kinase</keyword>
<dbReference type="AlphaFoldDB" id="G8R007"/>
<evidence type="ECO:0000256" key="5">
    <source>
        <dbReference type="ARBA" id="ARBA00022777"/>
    </source>
</evidence>
<dbReference type="InterPro" id="IPR036097">
    <property type="entry name" value="HisK_dim/P_sf"/>
</dbReference>
<dbReference type="SMART" id="SM00091">
    <property type="entry name" value="PAS"/>
    <property type="match status" value="4"/>
</dbReference>
<dbReference type="RefSeq" id="WP_014202003.1">
    <property type="nucleotide sequence ID" value="NC_016599.1"/>
</dbReference>
<dbReference type="NCBIfam" id="TIGR00229">
    <property type="entry name" value="sensory_box"/>
    <property type="match status" value="4"/>
</dbReference>
<evidence type="ECO:0000259" key="6">
    <source>
        <dbReference type="PROSITE" id="PS50112"/>
    </source>
</evidence>
<dbReference type="eggNOG" id="COG2202">
    <property type="taxonomic scope" value="Bacteria"/>
</dbReference>
<dbReference type="InterPro" id="IPR029016">
    <property type="entry name" value="GAF-like_dom_sf"/>
</dbReference>
<dbReference type="SMART" id="SM00086">
    <property type="entry name" value="PAC"/>
    <property type="match status" value="4"/>
</dbReference>
<name>G8R007_OWEHD</name>
<comment type="catalytic activity">
    <reaction evidence="1">
        <text>ATP + protein L-histidine = ADP + protein N-phospho-L-histidine.</text>
        <dbReference type="EC" id="2.7.13.3"/>
    </reaction>
</comment>
<keyword evidence="3" id="KW-0597">Phosphoprotein</keyword>
<reference evidence="8 9" key="1">
    <citation type="journal article" date="2012" name="Stand. Genomic Sci.">
        <title>Genome sequence of the orange-pigmented seawater bacterium Owenweeksia hongkongensis type strain (UST20020801(T)).</title>
        <authorList>
            <person name="Riedel T."/>
            <person name="Held B."/>
            <person name="Nolan M."/>
            <person name="Lucas S."/>
            <person name="Lapidus A."/>
            <person name="Tice H."/>
            <person name="Del Rio T.G."/>
            <person name="Cheng J.F."/>
            <person name="Han C."/>
            <person name="Tapia R."/>
            <person name="Goodwin L.A."/>
            <person name="Pitluck S."/>
            <person name="Liolios K."/>
            <person name="Mavromatis K."/>
            <person name="Pagani I."/>
            <person name="Ivanova N."/>
            <person name="Mikhailova N."/>
            <person name="Pati A."/>
            <person name="Chen A."/>
            <person name="Palaniappan K."/>
            <person name="Rohde M."/>
            <person name="Tindall B.J."/>
            <person name="Detter J.C."/>
            <person name="Goker M."/>
            <person name="Woyke T."/>
            <person name="Bristow J."/>
            <person name="Eisen J.A."/>
            <person name="Markowitz V."/>
            <person name="Hugenholtz P."/>
            <person name="Klenk H.P."/>
            <person name="Kyrpides N.C."/>
        </authorList>
    </citation>
    <scope>NUCLEOTIDE SEQUENCE</scope>
    <source>
        <strain evidence="9">DSM 17368 / JCM 12287 / NRRL B-23963</strain>
    </source>
</reference>
<dbReference type="STRING" id="926562.Oweho_1659"/>
<evidence type="ECO:0000313" key="9">
    <source>
        <dbReference type="Proteomes" id="UP000005631"/>
    </source>
</evidence>
<dbReference type="PROSITE" id="PS50112">
    <property type="entry name" value="PAS"/>
    <property type="match status" value="3"/>
</dbReference>
<dbReference type="InterPro" id="IPR003661">
    <property type="entry name" value="HisK_dim/P_dom"/>
</dbReference>
<dbReference type="EMBL" id="CP003156">
    <property type="protein sequence ID" value="AEV32647.1"/>
    <property type="molecule type" value="Genomic_DNA"/>
</dbReference>
<dbReference type="InterPro" id="IPR052162">
    <property type="entry name" value="Sensor_kinase/Photoreceptor"/>
</dbReference>
<dbReference type="InterPro" id="IPR000700">
    <property type="entry name" value="PAS-assoc_C"/>
</dbReference>
<dbReference type="PANTHER" id="PTHR43304:SF1">
    <property type="entry name" value="PAC DOMAIN-CONTAINING PROTEIN"/>
    <property type="match status" value="1"/>
</dbReference>
<feature type="domain" description="PAC" evidence="7">
    <location>
        <begin position="339"/>
        <end position="390"/>
    </location>
</feature>
<dbReference type="Pfam" id="PF13185">
    <property type="entry name" value="GAF_2"/>
    <property type="match status" value="1"/>
</dbReference>
<dbReference type="InterPro" id="IPR035965">
    <property type="entry name" value="PAS-like_dom_sf"/>
</dbReference>
<dbReference type="GO" id="GO:0000155">
    <property type="term" value="F:phosphorelay sensor kinase activity"/>
    <property type="evidence" value="ECO:0007669"/>
    <property type="project" value="InterPro"/>
</dbReference>
<evidence type="ECO:0000256" key="2">
    <source>
        <dbReference type="ARBA" id="ARBA00012438"/>
    </source>
</evidence>
<feature type="domain" description="PAS" evidence="6">
    <location>
        <begin position="265"/>
        <end position="326"/>
    </location>
</feature>
<dbReference type="HOGENOM" id="CLU_325128_0_0_10"/>
<dbReference type="Proteomes" id="UP000005631">
    <property type="component" value="Chromosome"/>
</dbReference>
<dbReference type="Gene3D" id="3.30.450.40">
    <property type="match status" value="1"/>
</dbReference>
<dbReference type="InterPro" id="IPR003018">
    <property type="entry name" value="GAF"/>
</dbReference>
<dbReference type="CDD" id="cd00130">
    <property type="entry name" value="PAS"/>
    <property type="match status" value="4"/>
</dbReference>
<dbReference type="KEGG" id="oho:Oweho_1659"/>
<proteinExistence type="predicted"/>
<dbReference type="SMART" id="SM00065">
    <property type="entry name" value="GAF"/>
    <property type="match status" value="1"/>
</dbReference>
<protein>
    <recommendedName>
        <fullName evidence="2">histidine kinase</fullName>
        <ecNumber evidence="2">2.7.13.3</ecNumber>
    </recommendedName>
</protein>
<dbReference type="InterPro" id="IPR000014">
    <property type="entry name" value="PAS"/>
</dbReference>
<accession>G8R007</accession>
<dbReference type="PROSITE" id="PS50113">
    <property type="entry name" value="PAC"/>
    <property type="match status" value="2"/>
</dbReference>
<gene>
    <name evidence="8" type="ordered locus">Oweho_1659</name>
</gene>
<dbReference type="CDD" id="cd00082">
    <property type="entry name" value="HisKA"/>
    <property type="match status" value="1"/>
</dbReference>
<dbReference type="SUPFAM" id="SSF55785">
    <property type="entry name" value="PYP-like sensor domain (PAS domain)"/>
    <property type="match status" value="4"/>
</dbReference>
<dbReference type="Pfam" id="PF08447">
    <property type="entry name" value="PAS_3"/>
    <property type="match status" value="3"/>
</dbReference>
<evidence type="ECO:0000256" key="1">
    <source>
        <dbReference type="ARBA" id="ARBA00000085"/>
    </source>
</evidence>
<dbReference type="SUPFAM" id="SSF47384">
    <property type="entry name" value="Homodimeric domain of signal transducing histidine kinase"/>
    <property type="match status" value="1"/>
</dbReference>
<organism evidence="8 9">
    <name type="scientific">Owenweeksia hongkongensis (strain DSM 17368 / CIP 108786 / JCM 12287 / NRRL B-23963 / UST20020801)</name>
    <dbReference type="NCBI Taxonomy" id="926562"/>
    <lineage>
        <taxon>Bacteria</taxon>
        <taxon>Pseudomonadati</taxon>
        <taxon>Bacteroidota</taxon>
        <taxon>Flavobacteriia</taxon>
        <taxon>Flavobacteriales</taxon>
        <taxon>Owenweeksiaceae</taxon>
        <taxon>Owenweeksia</taxon>
    </lineage>
</organism>
<keyword evidence="4" id="KW-0808">Transferase</keyword>
<evidence type="ECO:0000256" key="4">
    <source>
        <dbReference type="ARBA" id="ARBA00022679"/>
    </source>
</evidence>
<keyword evidence="9" id="KW-1185">Reference proteome</keyword>
<dbReference type="eggNOG" id="COG2203">
    <property type="taxonomic scope" value="Bacteria"/>
</dbReference>
<feature type="domain" description="PAS" evidence="6">
    <location>
        <begin position="391"/>
        <end position="463"/>
    </location>
</feature>